<dbReference type="Pfam" id="PF03544">
    <property type="entry name" value="TonB_C"/>
    <property type="match status" value="1"/>
</dbReference>
<accession>A0AAE3XJ05</accession>
<dbReference type="NCBIfam" id="TIGR01352">
    <property type="entry name" value="tonB_Cterm"/>
    <property type="match status" value="1"/>
</dbReference>
<organism evidence="12 13">
    <name type="scientific">Aureibacter tunicatorum</name>
    <dbReference type="NCBI Taxonomy" id="866807"/>
    <lineage>
        <taxon>Bacteria</taxon>
        <taxon>Pseudomonadati</taxon>
        <taxon>Bacteroidota</taxon>
        <taxon>Cytophagia</taxon>
        <taxon>Cytophagales</taxon>
        <taxon>Persicobacteraceae</taxon>
        <taxon>Aureibacter</taxon>
    </lineage>
</organism>
<keyword evidence="4" id="KW-1003">Cell membrane</keyword>
<keyword evidence="9 10" id="KW-0472">Membrane</keyword>
<dbReference type="GO" id="GO:0015891">
    <property type="term" value="P:siderophore transport"/>
    <property type="evidence" value="ECO:0007669"/>
    <property type="project" value="InterPro"/>
</dbReference>
<comment type="caution">
    <text evidence="12">The sequence shown here is derived from an EMBL/GenBank/DDBJ whole genome shotgun (WGS) entry which is preliminary data.</text>
</comment>
<keyword evidence="13" id="KW-1185">Reference proteome</keyword>
<dbReference type="PANTHER" id="PTHR33446">
    <property type="entry name" value="PROTEIN TONB-RELATED"/>
    <property type="match status" value="1"/>
</dbReference>
<dbReference type="AlphaFoldDB" id="A0AAE3XJ05"/>
<evidence type="ECO:0000256" key="10">
    <source>
        <dbReference type="SAM" id="Phobius"/>
    </source>
</evidence>
<evidence type="ECO:0000256" key="7">
    <source>
        <dbReference type="ARBA" id="ARBA00022927"/>
    </source>
</evidence>
<sequence>MESKKNPNADLEPKTGFFGLFFNIGLVISLALVLTAFEWKFYDDVNVAELAPVDEIAEEVIDIPQTTQPPPPPPPKVQTPKIVEVPDEEEIEEEIEVDLDVEIEEDAEIEEVILEEAPVEEEVDEIFTIVENQPEFPGGMAAFYKEVSKKMKYPSAARRMGVQGRVFVQFVVDTDGSITEAQVMKGIGSGCDEEALRVLNEISKKKKFSPGKQRGRAVKVRMVLPIIFKLS</sequence>
<evidence type="ECO:0000256" key="5">
    <source>
        <dbReference type="ARBA" id="ARBA00022519"/>
    </source>
</evidence>
<dbReference type="GO" id="GO:0015031">
    <property type="term" value="P:protein transport"/>
    <property type="evidence" value="ECO:0007669"/>
    <property type="project" value="UniProtKB-KW"/>
</dbReference>
<name>A0AAE3XJ05_9BACT</name>
<evidence type="ECO:0000256" key="1">
    <source>
        <dbReference type="ARBA" id="ARBA00004383"/>
    </source>
</evidence>
<dbReference type="Proteomes" id="UP001185092">
    <property type="component" value="Unassembled WGS sequence"/>
</dbReference>
<evidence type="ECO:0000259" key="11">
    <source>
        <dbReference type="PROSITE" id="PS52015"/>
    </source>
</evidence>
<protein>
    <submittedName>
        <fullName evidence="12">Protein TonB</fullName>
    </submittedName>
</protein>
<evidence type="ECO:0000313" key="12">
    <source>
        <dbReference type="EMBL" id="MDR6237737.1"/>
    </source>
</evidence>
<comment type="subcellular location">
    <subcellularLocation>
        <location evidence="1">Cell inner membrane</location>
        <topology evidence="1">Single-pass membrane protein</topology>
        <orientation evidence="1">Periplasmic side</orientation>
    </subcellularLocation>
</comment>
<dbReference type="GO" id="GO:0055085">
    <property type="term" value="P:transmembrane transport"/>
    <property type="evidence" value="ECO:0007669"/>
    <property type="project" value="InterPro"/>
</dbReference>
<evidence type="ECO:0000256" key="8">
    <source>
        <dbReference type="ARBA" id="ARBA00022989"/>
    </source>
</evidence>
<evidence type="ECO:0000256" key="2">
    <source>
        <dbReference type="ARBA" id="ARBA00006555"/>
    </source>
</evidence>
<dbReference type="InterPro" id="IPR051045">
    <property type="entry name" value="TonB-dependent_transducer"/>
</dbReference>
<gene>
    <name evidence="12" type="ORF">HNQ88_000713</name>
</gene>
<proteinExistence type="inferred from homology"/>
<dbReference type="Gene3D" id="3.30.1150.10">
    <property type="match status" value="1"/>
</dbReference>
<dbReference type="PANTHER" id="PTHR33446:SF2">
    <property type="entry name" value="PROTEIN TONB"/>
    <property type="match status" value="1"/>
</dbReference>
<evidence type="ECO:0000256" key="6">
    <source>
        <dbReference type="ARBA" id="ARBA00022692"/>
    </source>
</evidence>
<dbReference type="SUPFAM" id="SSF74653">
    <property type="entry name" value="TolA/TonB C-terminal domain"/>
    <property type="match status" value="1"/>
</dbReference>
<keyword evidence="5" id="KW-0997">Cell inner membrane</keyword>
<dbReference type="InterPro" id="IPR006260">
    <property type="entry name" value="TonB/TolA_C"/>
</dbReference>
<dbReference type="GO" id="GO:0030288">
    <property type="term" value="C:outer membrane-bounded periplasmic space"/>
    <property type="evidence" value="ECO:0007669"/>
    <property type="project" value="InterPro"/>
</dbReference>
<keyword evidence="6 10" id="KW-0812">Transmembrane</keyword>
<reference evidence="12" key="1">
    <citation type="submission" date="2023-07" db="EMBL/GenBank/DDBJ databases">
        <title>Genomic Encyclopedia of Type Strains, Phase IV (KMG-IV): sequencing the most valuable type-strain genomes for metagenomic binning, comparative biology and taxonomic classification.</title>
        <authorList>
            <person name="Goeker M."/>
        </authorList>
    </citation>
    <scope>NUCLEOTIDE SEQUENCE</scope>
    <source>
        <strain evidence="12">DSM 26174</strain>
    </source>
</reference>
<dbReference type="GO" id="GO:0098797">
    <property type="term" value="C:plasma membrane protein complex"/>
    <property type="evidence" value="ECO:0007669"/>
    <property type="project" value="TreeGrafter"/>
</dbReference>
<dbReference type="GO" id="GO:0031992">
    <property type="term" value="F:energy transducer activity"/>
    <property type="evidence" value="ECO:0007669"/>
    <property type="project" value="InterPro"/>
</dbReference>
<dbReference type="InterPro" id="IPR037682">
    <property type="entry name" value="TonB_C"/>
</dbReference>
<dbReference type="PRINTS" id="PR01374">
    <property type="entry name" value="TONBPROTEIN"/>
</dbReference>
<keyword evidence="7" id="KW-0653">Protein transport</keyword>
<evidence type="ECO:0000256" key="9">
    <source>
        <dbReference type="ARBA" id="ARBA00023136"/>
    </source>
</evidence>
<comment type="similarity">
    <text evidence="2">Belongs to the TonB family.</text>
</comment>
<dbReference type="InterPro" id="IPR003538">
    <property type="entry name" value="TonB"/>
</dbReference>
<feature type="domain" description="TonB C-terminal" evidence="11">
    <location>
        <begin position="138"/>
        <end position="231"/>
    </location>
</feature>
<evidence type="ECO:0000256" key="4">
    <source>
        <dbReference type="ARBA" id="ARBA00022475"/>
    </source>
</evidence>
<dbReference type="EMBL" id="JAVDQD010000001">
    <property type="protein sequence ID" value="MDR6237737.1"/>
    <property type="molecule type" value="Genomic_DNA"/>
</dbReference>
<evidence type="ECO:0000313" key="13">
    <source>
        <dbReference type="Proteomes" id="UP001185092"/>
    </source>
</evidence>
<dbReference type="PROSITE" id="PS52015">
    <property type="entry name" value="TONB_CTD"/>
    <property type="match status" value="1"/>
</dbReference>
<keyword evidence="8 10" id="KW-1133">Transmembrane helix</keyword>
<keyword evidence="3" id="KW-0813">Transport</keyword>
<dbReference type="RefSeq" id="WP_309937206.1">
    <property type="nucleotide sequence ID" value="NZ_AP025305.1"/>
</dbReference>
<evidence type="ECO:0000256" key="3">
    <source>
        <dbReference type="ARBA" id="ARBA00022448"/>
    </source>
</evidence>
<feature type="transmembrane region" description="Helical" evidence="10">
    <location>
        <begin position="16"/>
        <end position="37"/>
    </location>
</feature>